<keyword evidence="2" id="KW-1185">Reference proteome</keyword>
<dbReference type="EMBL" id="LAOI01000001">
    <property type="protein sequence ID" value="KJV89346.1"/>
    <property type="molecule type" value="Genomic_DNA"/>
</dbReference>
<comment type="caution">
    <text evidence="1">The sequence shown here is derived from an EMBL/GenBank/DDBJ whole genome shotgun (WGS) entry which is preliminary data.</text>
</comment>
<dbReference type="RefSeq" id="WP_041804632.1">
    <property type="nucleotide sequence ID" value="NZ_LAOI01000001.1"/>
</dbReference>
<organism evidence="1 2">
    <name type="scientific">Rickettsia bellii str. RML An4</name>
    <dbReference type="NCBI Taxonomy" id="1359193"/>
    <lineage>
        <taxon>Bacteria</taxon>
        <taxon>Pseudomonadati</taxon>
        <taxon>Pseudomonadota</taxon>
        <taxon>Alphaproteobacteria</taxon>
        <taxon>Rickettsiales</taxon>
        <taxon>Rickettsiaceae</taxon>
        <taxon>Rickettsieae</taxon>
        <taxon>Rickettsia</taxon>
        <taxon>belli group</taxon>
    </lineage>
</organism>
<accession>A0A0F3QAZ3</accession>
<evidence type="ECO:0000313" key="2">
    <source>
        <dbReference type="Proteomes" id="UP000033661"/>
    </source>
</evidence>
<proteinExistence type="predicted"/>
<name>A0A0F3QAZ3_RICBE</name>
<dbReference type="PATRIC" id="fig|1359193.3.peg.305"/>
<dbReference type="AlphaFoldDB" id="A0A0F3QAZ3"/>
<evidence type="ECO:0000313" key="1">
    <source>
        <dbReference type="EMBL" id="KJV89346.1"/>
    </source>
</evidence>
<sequence length="63" mass="7593">MKKYKLTEEEQEILDYFEKDELLELPKKELENQINIAKTVAANFFKKWIPNIHKLQTVMRVAI</sequence>
<protein>
    <submittedName>
        <fullName evidence="1">Uncharacterized protein</fullName>
    </submittedName>
</protein>
<gene>
    <name evidence="1" type="ORF">RBEAN4_0322</name>
</gene>
<reference evidence="1 2" key="1">
    <citation type="submission" date="2015-02" db="EMBL/GenBank/DDBJ databases">
        <title>Genome Sequencing of Rickettsiales.</title>
        <authorList>
            <person name="Daugherty S.C."/>
            <person name="Su Q."/>
            <person name="Abolude K."/>
            <person name="Beier-Sexton M."/>
            <person name="Carlyon J.A."/>
            <person name="Carter R."/>
            <person name="Day N.P."/>
            <person name="Dumler S.J."/>
            <person name="Dyachenko V."/>
            <person name="Godinez A."/>
            <person name="Kurtti T.J."/>
            <person name="Lichay M."/>
            <person name="Mullins K.E."/>
            <person name="Ott S."/>
            <person name="Pappas-Brown V."/>
            <person name="Paris D.H."/>
            <person name="Patel P."/>
            <person name="Richards A.L."/>
            <person name="Sadzewicz L."/>
            <person name="Sears K."/>
            <person name="Seidman D."/>
            <person name="Sengamalay N."/>
            <person name="Stenos J."/>
            <person name="Tallon L.J."/>
            <person name="Vincent G."/>
            <person name="Fraser C.M."/>
            <person name="Munderloh U."/>
            <person name="Dunning-Hotopp J.C."/>
        </authorList>
    </citation>
    <scope>NUCLEOTIDE SEQUENCE [LARGE SCALE GENOMIC DNA]</scope>
    <source>
        <strain evidence="1 2">RML An4</strain>
    </source>
</reference>
<dbReference type="Proteomes" id="UP000033661">
    <property type="component" value="Unassembled WGS sequence"/>
</dbReference>